<protein>
    <recommendedName>
        <fullName evidence="2">TolB N-terminal domain-containing protein</fullName>
    </recommendedName>
</protein>
<dbReference type="SUPFAM" id="SSF52964">
    <property type="entry name" value="TolB, N-terminal domain"/>
    <property type="match status" value="1"/>
</dbReference>
<feature type="non-terminal residue" evidence="3">
    <location>
        <position position="1"/>
    </location>
</feature>
<comment type="similarity">
    <text evidence="1">Belongs to the TolB family.</text>
</comment>
<reference evidence="3" key="1">
    <citation type="submission" date="2018-05" db="EMBL/GenBank/DDBJ databases">
        <authorList>
            <person name="Lanie J.A."/>
            <person name="Ng W.-L."/>
            <person name="Kazmierczak K.M."/>
            <person name="Andrzejewski T.M."/>
            <person name="Davidsen T.M."/>
            <person name="Wayne K.J."/>
            <person name="Tettelin H."/>
            <person name="Glass J.I."/>
            <person name="Rusch D."/>
            <person name="Podicherti R."/>
            <person name="Tsui H.-C.T."/>
            <person name="Winkler M.E."/>
        </authorList>
    </citation>
    <scope>NUCLEOTIDE SEQUENCE</scope>
</reference>
<dbReference type="PANTHER" id="PTHR36842:SF1">
    <property type="entry name" value="PROTEIN TOLB"/>
    <property type="match status" value="1"/>
</dbReference>
<dbReference type="PANTHER" id="PTHR36842">
    <property type="entry name" value="PROTEIN TOLB HOMOLOG"/>
    <property type="match status" value="1"/>
</dbReference>
<dbReference type="InterPro" id="IPR011042">
    <property type="entry name" value="6-blade_b-propeller_TolB-like"/>
</dbReference>
<gene>
    <name evidence="3" type="ORF">METZ01_LOCUS70101</name>
</gene>
<organism evidence="3">
    <name type="scientific">marine metagenome</name>
    <dbReference type="NCBI Taxonomy" id="408172"/>
    <lineage>
        <taxon>unclassified sequences</taxon>
        <taxon>metagenomes</taxon>
        <taxon>ecological metagenomes</taxon>
    </lineage>
</organism>
<dbReference type="InterPro" id="IPR007195">
    <property type="entry name" value="TolB_N"/>
</dbReference>
<feature type="domain" description="TolB N-terminal" evidence="2">
    <location>
        <begin position="29"/>
        <end position="133"/>
    </location>
</feature>
<evidence type="ECO:0000313" key="3">
    <source>
        <dbReference type="EMBL" id="SVA17247.1"/>
    </source>
</evidence>
<dbReference type="AlphaFoldDB" id="A0A381TQX4"/>
<dbReference type="GO" id="GO:0015031">
    <property type="term" value="P:protein transport"/>
    <property type="evidence" value="ECO:0007669"/>
    <property type="project" value="InterPro"/>
</dbReference>
<dbReference type="Gene3D" id="3.40.50.10070">
    <property type="entry name" value="TolB, N-terminal domain"/>
    <property type="match status" value="1"/>
</dbReference>
<dbReference type="GO" id="GO:0042597">
    <property type="term" value="C:periplasmic space"/>
    <property type="evidence" value="ECO:0007669"/>
    <property type="project" value="InterPro"/>
</dbReference>
<evidence type="ECO:0000256" key="1">
    <source>
        <dbReference type="ARBA" id="ARBA00009820"/>
    </source>
</evidence>
<dbReference type="InterPro" id="IPR011659">
    <property type="entry name" value="WD40"/>
</dbReference>
<dbReference type="Pfam" id="PF07676">
    <property type="entry name" value="PD40"/>
    <property type="match status" value="4"/>
</dbReference>
<dbReference type="SUPFAM" id="SSF69304">
    <property type="entry name" value="Tricorn protease N-terminal domain"/>
    <property type="match status" value="1"/>
</dbReference>
<dbReference type="EMBL" id="UINC01004842">
    <property type="protein sequence ID" value="SVA17247.1"/>
    <property type="molecule type" value="Genomic_DNA"/>
</dbReference>
<sequence>VSWTVLLASLILALVAHGQAQPRQRDEVRLRIGDAIGRPPTLAVPDCLTLTPDETTAEAARTIAQVLWDDLNFEREFQMIPRDVYTTIPVARSLEDLPFDRWSELGAEGVVSCSVRATGDTQIEVTARLFSVTALAESAFGVVYTGSSGNMRRYAHQLSDEIHRNQRALPGVARTRIAFVSDRDGESVFGLIENRPVKEIYLADYDGANASRVTVSRVINTNPAWAPDGRSIGYTSWLTGFPDVVVSHLFEGRMSHPGQGNEREHNFLPAFSPDGTRVAFNSNRDDNNDIYVANVDGSDMRRITNNPAIDTSPTWSPNGQQIAFTSDRTGSPQIYVIGADGTGLRRLTYETYCDRPTWSPPPFNEIAYSSKTGPGHDIKVLDLATNEVRQLTFGLGSNESPSYSPNGRHVAFSSTRGSGLKQIYTIGRDGKGLRRVTSTGNNEMPSWSR</sequence>
<evidence type="ECO:0000259" key="2">
    <source>
        <dbReference type="Pfam" id="PF04052"/>
    </source>
</evidence>
<proteinExistence type="inferred from homology"/>
<accession>A0A381TQX4</accession>
<dbReference type="Gene3D" id="2.120.10.30">
    <property type="entry name" value="TolB, C-terminal domain"/>
    <property type="match status" value="2"/>
</dbReference>
<dbReference type="Pfam" id="PF04052">
    <property type="entry name" value="TolB_N"/>
    <property type="match status" value="1"/>
</dbReference>
<name>A0A381TQX4_9ZZZZ</name>